<evidence type="ECO:0008006" key="3">
    <source>
        <dbReference type="Google" id="ProtNLM"/>
    </source>
</evidence>
<protein>
    <recommendedName>
        <fullName evidence="3">Reverse transcriptase domain-containing protein</fullName>
    </recommendedName>
</protein>
<comment type="caution">
    <text evidence="1">The sequence shown here is derived from an EMBL/GenBank/DDBJ whole genome shotgun (WGS) entry which is preliminary data.</text>
</comment>
<gene>
    <name evidence="1" type="ORF">HOLleu_18237</name>
</gene>
<dbReference type="EMBL" id="JAIZAY010000008">
    <property type="protein sequence ID" value="KAJ8037427.1"/>
    <property type="molecule type" value="Genomic_DNA"/>
</dbReference>
<name>A0A9Q1C2J7_HOLLE</name>
<sequence length="129" mass="15361">MSGFLLFFDWIMQRVTRSERNGVRWNFNTVLEDLDFVDDIALISSKCVIYIENQIGWLMRRARTRLKLNVSKCEIMRMNARNDQKLKTNDEKVQDTDHFTYLGLGGGSDDIKYRLTKTWASFRKLNKIW</sequence>
<dbReference type="Proteomes" id="UP001152320">
    <property type="component" value="Chromosome 8"/>
</dbReference>
<keyword evidence="2" id="KW-1185">Reference proteome</keyword>
<dbReference type="OrthoDB" id="5952030at2759"/>
<evidence type="ECO:0000313" key="2">
    <source>
        <dbReference type="Proteomes" id="UP001152320"/>
    </source>
</evidence>
<accession>A0A9Q1C2J7</accession>
<evidence type="ECO:0000313" key="1">
    <source>
        <dbReference type="EMBL" id="KAJ8037427.1"/>
    </source>
</evidence>
<proteinExistence type="predicted"/>
<dbReference type="AlphaFoldDB" id="A0A9Q1C2J7"/>
<reference evidence="1" key="1">
    <citation type="submission" date="2021-10" db="EMBL/GenBank/DDBJ databases">
        <title>Tropical sea cucumber genome reveals ecological adaptation and Cuvierian tubules defense mechanism.</title>
        <authorList>
            <person name="Chen T."/>
        </authorList>
    </citation>
    <scope>NUCLEOTIDE SEQUENCE</scope>
    <source>
        <strain evidence="1">Nanhai2018</strain>
        <tissue evidence="1">Muscle</tissue>
    </source>
</reference>
<organism evidence="1 2">
    <name type="scientific">Holothuria leucospilota</name>
    <name type="common">Black long sea cucumber</name>
    <name type="synonym">Mertensiothuria leucospilota</name>
    <dbReference type="NCBI Taxonomy" id="206669"/>
    <lineage>
        <taxon>Eukaryota</taxon>
        <taxon>Metazoa</taxon>
        <taxon>Echinodermata</taxon>
        <taxon>Eleutherozoa</taxon>
        <taxon>Echinozoa</taxon>
        <taxon>Holothuroidea</taxon>
        <taxon>Aspidochirotacea</taxon>
        <taxon>Aspidochirotida</taxon>
        <taxon>Holothuriidae</taxon>
        <taxon>Holothuria</taxon>
    </lineage>
</organism>